<dbReference type="EMBL" id="KX874543">
    <property type="protein sequence ID" value="API81331.1"/>
    <property type="molecule type" value="mRNA"/>
</dbReference>
<name>A0A1L4BJ48_HEMLE</name>
<dbReference type="SMART" id="SM01318">
    <property type="entry name" value="SVWC"/>
    <property type="match status" value="1"/>
</dbReference>
<feature type="signal peptide" evidence="3">
    <location>
        <begin position="1"/>
        <end position="24"/>
    </location>
</feature>
<evidence type="ECO:0000259" key="4">
    <source>
        <dbReference type="SMART" id="SM01318"/>
    </source>
</evidence>
<sequence length="98" mass="10555">MGHTSKTLLLVGLIIISLASLCTGYGESCEAGKYIIPVGQQMNDMSTCTLYKCLNYNRKYVLETNSCATLKLKSGCKKVPGAASSFFPECCPMVVCRG</sequence>
<keyword evidence="2" id="KW-0964">Secreted</keyword>
<evidence type="ECO:0000256" key="2">
    <source>
        <dbReference type="ARBA" id="ARBA00022525"/>
    </source>
</evidence>
<proteinExistence type="evidence at transcript level"/>
<dbReference type="InterPro" id="IPR029277">
    <property type="entry name" value="SVWC_dom"/>
</dbReference>
<evidence type="ECO:0000313" key="5">
    <source>
        <dbReference type="EMBL" id="API81331.1"/>
    </source>
</evidence>
<dbReference type="GO" id="GO:0005576">
    <property type="term" value="C:extracellular region"/>
    <property type="evidence" value="ECO:0007669"/>
    <property type="project" value="UniProtKB-SubCell"/>
</dbReference>
<evidence type="ECO:0000256" key="3">
    <source>
        <dbReference type="SAM" id="SignalP"/>
    </source>
</evidence>
<dbReference type="AlphaFoldDB" id="A0A1L4BJ48"/>
<dbReference type="Pfam" id="PF15430">
    <property type="entry name" value="SVWC"/>
    <property type="match status" value="1"/>
</dbReference>
<protein>
    <submittedName>
        <fullName evidence="5">Toxin protein</fullName>
    </submittedName>
</protein>
<feature type="domain" description="Single" evidence="4">
    <location>
        <begin position="29"/>
        <end position="96"/>
    </location>
</feature>
<organism evidence="5">
    <name type="scientific">Hemiscorpius lepturus</name>
    <name type="common">Scorpion</name>
    <dbReference type="NCBI Taxonomy" id="520031"/>
    <lineage>
        <taxon>Eukaryota</taxon>
        <taxon>Metazoa</taxon>
        <taxon>Ecdysozoa</taxon>
        <taxon>Arthropoda</taxon>
        <taxon>Chelicerata</taxon>
        <taxon>Arachnida</taxon>
        <taxon>Scorpiones</taxon>
        <taxon>Iurida</taxon>
        <taxon>Scorpionoidea</taxon>
        <taxon>Hemiscorpiidae</taxon>
    </lineage>
</organism>
<evidence type="ECO:0000256" key="1">
    <source>
        <dbReference type="ARBA" id="ARBA00004613"/>
    </source>
</evidence>
<feature type="chain" id="PRO_5012860277" evidence="3">
    <location>
        <begin position="25"/>
        <end position="98"/>
    </location>
</feature>
<keyword evidence="3" id="KW-0732">Signal</keyword>
<accession>A0A1L4BJ48</accession>
<comment type="subcellular location">
    <subcellularLocation>
        <location evidence="1">Secreted</location>
    </subcellularLocation>
</comment>
<reference evidence="5" key="1">
    <citation type="journal article" date="2016" name="Toxicon">
        <title>The first report on transcriptome analysis of the venom gland of Iranian scorpion, Hemiscorpius lepturus.</title>
        <authorList>
            <person name="Kazemi-Lomedasht F."/>
            <person name="Khalaj V."/>
            <person name="Bagheri K.P."/>
            <person name="Behdani M."/>
            <person name="Shahbazzadeh D."/>
        </authorList>
    </citation>
    <scope>NUCLEOTIDE SEQUENCE</scope>
    <source>
        <strain evidence="5">HLVP3</strain>
        <tissue evidence="5">Venom gland</tissue>
    </source>
</reference>